<dbReference type="InterPro" id="IPR026881">
    <property type="entry name" value="WYL_dom"/>
</dbReference>
<reference evidence="3 4" key="1">
    <citation type="submission" date="2015-10" db="EMBL/GenBank/DDBJ databases">
        <title>Corynebacteirum lowii and Corynebacterium oculi species nova, derived from human clinical disease and and emended description of Corynebacterium mastiditis.</title>
        <authorList>
            <person name="Bernard K."/>
            <person name="Pacheco A.L."/>
            <person name="Mcdougall C."/>
            <person name="Burtx T."/>
            <person name="Weibe D."/>
            <person name="Tyler S."/>
            <person name="Olson A.B."/>
            <person name="Cnockaert M."/>
            <person name="Eguchi H."/>
            <person name="Kuwahara T."/>
            <person name="Nakayama-Imaohji H."/>
            <person name="Boudewijins M."/>
            <person name="Van Hoecke F."/>
            <person name="Bernier A.-M."/>
            <person name="Vandamme P."/>
        </authorList>
    </citation>
    <scope>NUCLEOTIDE SEQUENCE [LARGE SCALE GENOMIC DNA]</scope>
    <source>
        <strain evidence="3 4">NML 130210</strain>
    </source>
</reference>
<dbReference type="EMBL" id="LKST01000001">
    <property type="protein sequence ID" value="KQB85599.1"/>
    <property type="molecule type" value="Genomic_DNA"/>
</dbReference>
<dbReference type="RefSeq" id="WP_055121908.1">
    <property type="nucleotide sequence ID" value="NZ_LKST01000001.1"/>
</dbReference>
<evidence type="ECO:0000313" key="4">
    <source>
        <dbReference type="Proteomes" id="UP000050517"/>
    </source>
</evidence>
<dbReference type="PATRIC" id="fig|1544416.3.peg.747"/>
<dbReference type="Pfam" id="PF25583">
    <property type="entry name" value="WCX"/>
    <property type="match status" value="1"/>
</dbReference>
<keyword evidence="4" id="KW-1185">Reference proteome</keyword>
<dbReference type="PROSITE" id="PS52050">
    <property type="entry name" value="WYL"/>
    <property type="match status" value="1"/>
</dbReference>
<dbReference type="STRING" id="1544416.Cocul_00746"/>
<accession>A0A0Q0UFV0</accession>
<dbReference type="PANTHER" id="PTHR34580:SF3">
    <property type="entry name" value="PROTEIN PAFB"/>
    <property type="match status" value="1"/>
</dbReference>
<evidence type="ECO:0000259" key="1">
    <source>
        <dbReference type="Pfam" id="PF13280"/>
    </source>
</evidence>
<dbReference type="OrthoDB" id="3268930at2"/>
<proteinExistence type="predicted"/>
<feature type="domain" description="WYL" evidence="1">
    <location>
        <begin position="158"/>
        <end position="215"/>
    </location>
</feature>
<dbReference type="PANTHER" id="PTHR34580">
    <property type="match status" value="1"/>
</dbReference>
<evidence type="ECO:0000313" key="3">
    <source>
        <dbReference type="EMBL" id="KQB85599.1"/>
    </source>
</evidence>
<dbReference type="InterPro" id="IPR057727">
    <property type="entry name" value="WCX_dom"/>
</dbReference>
<dbReference type="AlphaFoldDB" id="A0A0Q0UFV0"/>
<name>A0A0Q0UFV0_9CORY</name>
<feature type="domain" description="WCX" evidence="2">
    <location>
        <begin position="248"/>
        <end position="315"/>
    </location>
</feature>
<dbReference type="Proteomes" id="UP000050517">
    <property type="component" value="Unassembled WGS sequence"/>
</dbReference>
<organism evidence="3 4">
    <name type="scientific">Corynebacterium oculi</name>
    <dbReference type="NCBI Taxonomy" id="1544416"/>
    <lineage>
        <taxon>Bacteria</taxon>
        <taxon>Bacillati</taxon>
        <taxon>Actinomycetota</taxon>
        <taxon>Actinomycetes</taxon>
        <taxon>Mycobacteriales</taxon>
        <taxon>Corynebacteriaceae</taxon>
        <taxon>Corynebacterium</taxon>
    </lineage>
</organism>
<dbReference type="Pfam" id="PF13280">
    <property type="entry name" value="WYL"/>
    <property type="match status" value="1"/>
</dbReference>
<gene>
    <name evidence="3" type="ORF">Cocul_00746</name>
</gene>
<sequence length="315" mass="34268">MGAKSAEGAGSTEVERLVNLTFALLDASRSGRPYLTSAWLRQHVAGYGGVGEDTARKRLQRDLRTLAQAGVPLERGTHEGVPGYRLREEDYELESVEFTPREAAVLGLAGQMGRGGQLGAFARSGWTKIAASGAQRDLGAQAPGIAGGGDWDKLSARALTTIVAAITRGRRLEFRYRGAATRVMDPWGIVNHRDRLYLVGFDVERAQPRSFRLLRTTDFHEVGSREHGPGDHNLQDIVIEALENRGQRVDARVRLRPGRGLALREAGTVNGEIVTLSGVDRDWLVRTVAAYGPDAILLDDGELRREILALLGEAA</sequence>
<evidence type="ECO:0000259" key="2">
    <source>
        <dbReference type="Pfam" id="PF25583"/>
    </source>
</evidence>
<comment type="caution">
    <text evidence="3">The sequence shown here is derived from an EMBL/GenBank/DDBJ whole genome shotgun (WGS) entry which is preliminary data.</text>
</comment>
<protein>
    <submittedName>
        <fullName evidence="3">Uncharacterized protein</fullName>
    </submittedName>
</protein>
<dbReference type="InterPro" id="IPR051534">
    <property type="entry name" value="CBASS_pafABC_assoc_protein"/>
</dbReference>